<dbReference type="EMBL" id="PQCO01000234">
    <property type="protein sequence ID" value="PUE00103.1"/>
    <property type="molecule type" value="Genomic_DNA"/>
</dbReference>
<dbReference type="PANTHER" id="PTHR43222">
    <property type="entry name" value="NUDIX HYDROLASE 23"/>
    <property type="match status" value="1"/>
</dbReference>
<dbReference type="PANTHER" id="PTHR43222:SF11">
    <property type="entry name" value="PHOSPHATASE NUDJ"/>
    <property type="match status" value="1"/>
</dbReference>
<organism evidence="6 7">
    <name type="scientific">Candidatus Sedimenticola endophacoides</name>
    <dbReference type="NCBI Taxonomy" id="2548426"/>
    <lineage>
        <taxon>Bacteria</taxon>
        <taxon>Pseudomonadati</taxon>
        <taxon>Pseudomonadota</taxon>
        <taxon>Gammaproteobacteria</taxon>
        <taxon>Chromatiales</taxon>
        <taxon>Sedimenticolaceae</taxon>
        <taxon>Sedimenticola</taxon>
    </lineage>
</organism>
<dbReference type="CDD" id="cd03675">
    <property type="entry name" value="NUDIX_Hydrolase"/>
    <property type="match status" value="1"/>
</dbReference>
<evidence type="ECO:0000259" key="5">
    <source>
        <dbReference type="PROSITE" id="PS51462"/>
    </source>
</evidence>
<dbReference type="SUPFAM" id="SSF55811">
    <property type="entry name" value="Nudix"/>
    <property type="match status" value="1"/>
</dbReference>
<dbReference type="GO" id="GO:0004787">
    <property type="term" value="F:thiamine diphosphate phosphatase activity"/>
    <property type="evidence" value="ECO:0007669"/>
    <property type="project" value="InterPro"/>
</dbReference>
<evidence type="ECO:0000313" key="7">
    <source>
        <dbReference type="Proteomes" id="UP000250928"/>
    </source>
</evidence>
<dbReference type="InterPro" id="IPR000086">
    <property type="entry name" value="NUDIX_hydrolase_dom"/>
</dbReference>
<keyword evidence="4" id="KW-0460">Magnesium</keyword>
<name>A0A657Q348_9GAMM</name>
<comment type="subunit">
    <text evidence="2 4">Monomer.</text>
</comment>
<evidence type="ECO:0000256" key="4">
    <source>
        <dbReference type="RuleBase" id="RU364043"/>
    </source>
</evidence>
<comment type="caution">
    <text evidence="6">The sequence shown here is derived from an EMBL/GenBank/DDBJ whole genome shotgun (WGS) entry which is preliminary data.</text>
</comment>
<gene>
    <name evidence="4" type="primary">nudJ</name>
    <name evidence="6" type="ORF">C3L24_09745</name>
</gene>
<dbReference type="InterPro" id="IPR015797">
    <property type="entry name" value="NUDIX_hydrolase-like_dom_sf"/>
</dbReference>
<dbReference type="AlphaFoldDB" id="A0A657Q348"/>
<evidence type="ECO:0000256" key="3">
    <source>
        <dbReference type="ARBA" id="ARBA00015552"/>
    </source>
</evidence>
<protein>
    <recommendedName>
        <fullName evidence="3 4">Phosphatase NudJ</fullName>
        <ecNumber evidence="4">3.6.1.-</ecNumber>
    </recommendedName>
</protein>
<dbReference type="PROSITE" id="PS51462">
    <property type="entry name" value="NUDIX"/>
    <property type="match status" value="1"/>
</dbReference>
<evidence type="ECO:0000256" key="1">
    <source>
        <dbReference type="ARBA" id="ARBA00007608"/>
    </source>
</evidence>
<keyword evidence="4 6" id="KW-0378">Hydrolase</keyword>
<dbReference type="GO" id="GO:0017110">
    <property type="term" value="F:nucleoside diphosphate phosphatase activity"/>
    <property type="evidence" value="ECO:0007669"/>
    <property type="project" value="InterPro"/>
</dbReference>
<comment type="similarity">
    <text evidence="1 4">Belongs to the Nudix hydrolase family. NudJ subfamily.</text>
</comment>
<evidence type="ECO:0000313" key="6">
    <source>
        <dbReference type="EMBL" id="PUE00103.1"/>
    </source>
</evidence>
<evidence type="ECO:0000256" key="2">
    <source>
        <dbReference type="ARBA" id="ARBA00011245"/>
    </source>
</evidence>
<comment type="cofactor">
    <cofactor evidence="4">
        <name>Mg(2+)</name>
        <dbReference type="ChEBI" id="CHEBI:18420"/>
    </cofactor>
</comment>
<reference evidence="6 7" key="1">
    <citation type="submission" date="2018-01" db="EMBL/GenBank/DDBJ databases">
        <title>Novel co-symbiosis in the lucinid bivalve Phacoides pectinatus.</title>
        <authorList>
            <person name="Lim S.J."/>
            <person name="Davis B.G."/>
            <person name="Gill D.E."/>
            <person name="Engel A.S."/>
            <person name="Anderson L.C."/>
            <person name="Campbell B.J."/>
        </authorList>
    </citation>
    <scope>NUCLEOTIDE SEQUENCE [LARGE SCALE GENOMIC DNA]</scope>
    <source>
        <strain evidence="6">N3_P5</strain>
    </source>
</reference>
<feature type="domain" description="Nudix hydrolase" evidence="5">
    <location>
        <begin position="4"/>
        <end position="135"/>
    </location>
</feature>
<dbReference type="Gene3D" id="3.90.79.10">
    <property type="entry name" value="Nucleoside Triphosphate Pyrophosphohydrolase"/>
    <property type="match status" value="1"/>
</dbReference>
<dbReference type="EC" id="3.6.1.-" evidence="4"/>
<dbReference type="GO" id="GO:0017111">
    <property type="term" value="F:ribonucleoside triphosphate phosphatase activity"/>
    <property type="evidence" value="ECO:0007669"/>
    <property type="project" value="InterPro"/>
</dbReference>
<proteinExistence type="inferred from homology"/>
<accession>A0A657Q348</accession>
<dbReference type="InterPro" id="IPR033713">
    <property type="entry name" value="NudJ"/>
</dbReference>
<sequence length="148" mass="16747">MTWFPHTTVAAVVERDGRFLMVEERDQRGAIVFNQPAGHLEEHETLLQAIAREVREETAWGFLASTLIGVYQWQVPPDGATYQRFCFAGACHDHRPDQPLDEGILAARWMSRAELAGRSAQLRSPMVLACIDDYLAGHRYPLDLLKQA</sequence>
<dbReference type="Pfam" id="PF00293">
    <property type="entry name" value="NUDIX"/>
    <property type="match status" value="1"/>
</dbReference>
<dbReference type="Proteomes" id="UP000250928">
    <property type="component" value="Unassembled WGS sequence"/>
</dbReference>